<dbReference type="GeneID" id="54572392"/>
<dbReference type="OrthoDB" id="5421971at2759"/>
<evidence type="ECO:0000313" key="2">
    <source>
        <dbReference type="EMBL" id="KAF2159084.1"/>
    </source>
</evidence>
<name>A0A6A6BW60_ZASCE</name>
<feature type="compositionally biased region" description="Polar residues" evidence="1">
    <location>
        <begin position="122"/>
        <end position="131"/>
    </location>
</feature>
<feature type="compositionally biased region" description="Polar residues" evidence="1">
    <location>
        <begin position="275"/>
        <end position="284"/>
    </location>
</feature>
<dbReference type="RefSeq" id="XP_033659973.1">
    <property type="nucleotide sequence ID" value="XM_033819120.1"/>
</dbReference>
<organism evidence="2 3">
    <name type="scientific">Zasmidium cellare ATCC 36951</name>
    <dbReference type="NCBI Taxonomy" id="1080233"/>
    <lineage>
        <taxon>Eukaryota</taxon>
        <taxon>Fungi</taxon>
        <taxon>Dikarya</taxon>
        <taxon>Ascomycota</taxon>
        <taxon>Pezizomycotina</taxon>
        <taxon>Dothideomycetes</taxon>
        <taxon>Dothideomycetidae</taxon>
        <taxon>Mycosphaerellales</taxon>
        <taxon>Mycosphaerellaceae</taxon>
        <taxon>Zasmidium</taxon>
    </lineage>
</organism>
<evidence type="ECO:0000313" key="3">
    <source>
        <dbReference type="Proteomes" id="UP000799537"/>
    </source>
</evidence>
<keyword evidence="3" id="KW-1185">Reference proteome</keyword>
<feature type="compositionally biased region" description="Polar residues" evidence="1">
    <location>
        <begin position="221"/>
        <end position="235"/>
    </location>
</feature>
<dbReference type="EMBL" id="ML993643">
    <property type="protein sequence ID" value="KAF2159084.1"/>
    <property type="molecule type" value="Genomic_DNA"/>
</dbReference>
<feature type="compositionally biased region" description="Low complexity" evidence="1">
    <location>
        <begin position="294"/>
        <end position="314"/>
    </location>
</feature>
<feature type="compositionally biased region" description="Polar residues" evidence="1">
    <location>
        <begin position="394"/>
        <end position="413"/>
    </location>
</feature>
<accession>A0A6A6BW60</accession>
<evidence type="ECO:0000256" key="1">
    <source>
        <dbReference type="SAM" id="MobiDB-lite"/>
    </source>
</evidence>
<feature type="region of interest" description="Disordered" evidence="1">
    <location>
        <begin position="177"/>
        <end position="444"/>
    </location>
</feature>
<feature type="region of interest" description="Disordered" evidence="1">
    <location>
        <begin position="120"/>
        <end position="150"/>
    </location>
</feature>
<feature type="compositionally biased region" description="Acidic residues" evidence="1">
    <location>
        <begin position="332"/>
        <end position="342"/>
    </location>
</feature>
<sequence>MYRTNDPRFRRRLHDISATLESANESAQSSLYIFGQRYVRPCLDSVGSSITSCVDASCPSLNISQNQRERDRRRRQRGRGRAELSFDFYDDWDDELEGEGWGWGNDEFDRLVGAGGSAGYGTVSSTTQQPGRQRGMSYPKGRRKSAVLPNDGAPAGAVIPGSGGFWSRLFGGKPARYKPSAADLQEHPGAKRHRRDRTEGEALLDDIDEDTGHRTHRRNRSGTQGTTASESSLSSRGDLFPSDEEDDAIPLDDEFAMVLERRTTQSGNMSGGASGQETESASSGKTRDKRGKRPSAGSRTSTRRTASSRSLQSSGVRKDSTRSRTGSTALPIDEDQGQEDAEPSLSFAELKSEERRIKLEEEAQVHRKRAEAKRLAQERGLAEDLSSKEATPHPGTSPQSTPVSRNDEPSQLPTPLATDDEEGEADACKNQSTAQGDKDKDTQP</sequence>
<proteinExistence type="predicted"/>
<dbReference type="Proteomes" id="UP000799537">
    <property type="component" value="Unassembled WGS sequence"/>
</dbReference>
<feature type="compositionally biased region" description="Acidic residues" evidence="1">
    <location>
        <begin position="241"/>
        <end position="255"/>
    </location>
</feature>
<protein>
    <submittedName>
        <fullName evidence="2">Uncharacterized protein</fullName>
    </submittedName>
</protein>
<gene>
    <name evidence="2" type="ORF">M409DRAFT_71320</name>
</gene>
<feature type="compositionally biased region" description="Basic and acidic residues" evidence="1">
    <location>
        <begin position="350"/>
        <end position="365"/>
    </location>
</feature>
<feature type="compositionally biased region" description="Basic and acidic residues" evidence="1">
    <location>
        <begin position="372"/>
        <end position="391"/>
    </location>
</feature>
<reference evidence="2" key="1">
    <citation type="journal article" date="2020" name="Stud. Mycol.">
        <title>101 Dothideomycetes genomes: a test case for predicting lifestyles and emergence of pathogens.</title>
        <authorList>
            <person name="Haridas S."/>
            <person name="Albert R."/>
            <person name="Binder M."/>
            <person name="Bloem J."/>
            <person name="Labutti K."/>
            <person name="Salamov A."/>
            <person name="Andreopoulos B."/>
            <person name="Baker S."/>
            <person name="Barry K."/>
            <person name="Bills G."/>
            <person name="Bluhm B."/>
            <person name="Cannon C."/>
            <person name="Castanera R."/>
            <person name="Culley D."/>
            <person name="Daum C."/>
            <person name="Ezra D."/>
            <person name="Gonzalez J."/>
            <person name="Henrissat B."/>
            <person name="Kuo A."/>
            <person name="Liang C."/>
            <person name="Lipzen A."/>
            <person name="Lutzoni F."/>
            <person name="Magnuson J."/>
            <person name="Mondo S."/>
            <person name="Nolan M."/>
            <person name="Ohm R."/>
            <person name="Pangilinan J."/>
            <person name="Park H.-J."/>
            <person name="Ramirez L."/>
            <person name="Alfaro M."/>
            <person name="Sun H."/>
            <person name="Tritt A."/>
            <person name="Yoshinaga Y."/>
            <person name="Zwiers L.-H."/>
            <person name="Turgeon B."/>
            <person name="Goodwin S."/>
            <person name="Spatafora J."/>
            <person name="Crous P."/>
            <person name="Grigoriev I."/>
        </authorList>
    </citation>
    <scope>NUCLEOTIDE SEQUENCE</scope>
    <source>
        <strain evidence="2">ATCC 36951</strain>
    </source>
</reference>
<dbReference type="AlphaFoldDB" id="A0A6A6BW60"/>